<gene>
    <name evidence="1" type="ORF">GSOID_T00006645001</name>
</gene>
<dbReference type="OrthoDB" id="10307656at2759"/>
<name>E4XBY8_OIKDI</name>
<organism evidence="1">
    <name type="scientific">Oikopleura dioica</name>
    <name type="common">Tunicate</name>
    <dbReference type="NCBI Taxonomy" id="34765"/>
    <lineage>
        <taxon>Eukaryota</taxon>
        <taxon>Metazoa</taxon>
        <taxon>Chordata</taxon>
        <taxon>Tunicata</taxon>
        <taxon>Appendicularia</taxon>
        <taxon>Copelata</taxon>
        <taxon>Oikopleuridae</taxon>
        <taxon>Oikopleura</taxon>
    </lineage>
</organism>
<dbReference type="AlphaFoldDB" id="E4XBY8"/>
<reference evidence="1" key="1">
    <citation type="journal article" date="2010" name="Science">
        <title>Plasticity of animal genome architecture unmasked by rapid evolution of a pelagic tunicate.</title>
        <authorList>
            <person name="Denoeud F."/>
            <person name="Henriet S."/>
            <person name="Mungpakdee S."/>
            <person name="Aury J.M."/>
            <person name="Da Silva C."/>
            <person name="Brinkmann H."/>
            <person name="Mikhaleva J."/>
            <person name="Olsen L.C."/>
            <person name="Jubin C."/>
            <person name="Canestro C."/>
            <person name="Bouquet J.M."/>
            <person name="Danks G."/>
            <person name="Poulain J."/>
            <person name="Campsteijn C."/>
            <person name="Adamski M."/>
            <person name="Cross I."/>
            <person name="Yadetie F."/>
            <person name="Muffato M."/>
            <person name="Louis A."/>
            <person name="Butcher S."/>
            <person name="Tsagkogeorga G."/>
            <person name="Konrad A."/>
            <person name="Singh S."/>
            <person name="Jensen M.F."/>
            <person name="Cong E.H."/>
            <person name="Eikeseth-Otteraa H."/>
            <person name="Noel B."/>
            <person name="Anthouard V."/>
            <person name="Porcel B.M."/>
            <person name="Kachouri-Lafond R."/>
            <person name="Nishino A."/>
            <person name="Ugolini M."/>
            <person name="Chourrout P."/>
            <person name="Nishida H."/>
            <person name="Aasland R."/>
            <person name="Huzurbazar S."/>
            <person name="Westhof E."/>
            <person name="Delsuc F."/>
            <person name="Lehrach H."/>
            <person name="Reinhardt R."/>
            <person name="Weissenbach J."/>
            <person name="Roy S.W."/>
            <person name="Artiguenave F."/>
            <person name="Postlethwait J.H."/>
            <person name="Manak J.R."/>
            <person name="Thompson E.M."/>
            <person name="Jaillon O."/>
            <person name="Du Pasquier L."/>
            <person name="Boudinot P."/>
            <person name="Liberles D.A."/>
            <person name="Volff J.N."/>
            <person name="Philippe H."/>
            <person name="Lenhard B."/>
            <person name="Roest Crollius H."/>
            <person name="Wincker P."/>
            <person name="Chourrout D."/>
        </authorList>
    </citation>
    <scope>NUCLEOTIDE SEQUENCE [LARGE SCALE GENOMIC DNA]</scope>
</reference>
<proteinExistence type="predicted"/>
<dbReference type="EMBL" id="FN653034">
    <property type="protein sequence ID" value="CBY09113.1"/>
    <property type="molecule type" value="Genomic_DNA"/>
</dbReference>
<dbReference type="Proteomes" id="UP000001307">
    <property type="component" value="Unassembled WGS sequence"/>
</dbReference>
<evidence type="ECO:0000313" key="1">
    <source>
        <dbReference type="EMBL" id="CBY09113.1"/>
    </source>
</evidence>
<keyword evidence="2" id="KW-1185">Reference proteome</keyword>
<protein>
    <submittedName>
        <fullName evidence="1">Uncharacterized protein</fullName>
    </submittedName>
</protein>
<dbReference type="InParanoid" id="E4XBY8"/>
<evidence type="ECO:0000313" key="2">
    <source>
        <dbReference type="Proteomes" id="UP000001307"/>
    </source>
</evidence>
<sequence>MIRSSAPSMQSFLLRYKPTNVFLNRVLLYHFISIRNNIFFILNSIKVEKYLLRQYSSDQAVKTDRTVAPKHPRNRLARLNLICSVIFEKTQWVQPARAAGLMRMCNTWSLRINSTIDSSPCFFYDPELRPHGGPGLNDDPLPVAESKIHPRWDTGKIQWGLKSRKRRSDKEIPETFWFDSIWEDGPTRVQTLDPSRDDFAHADFFDASKTLALELEFCQDECDGDKRCAKSCVPSQKEVRGNGSRMRARIERQGPWKSAKALVTGFRKFGERYMSNCHGHRAGTHMNRRARMIQRISKKFLTHCSHKECSEEWLSKNRFNWGKRNLRTDIAG</sequence>
<accession>E4XBY8</accession>